<gene>
    <name evidence="1" type="ordered locus">AS9A_3892</name>
</gene>
<protein>
    <submittedName>
        <fullName evidence="1">Uncharacterized protein</fullName>
    </submittedName>
</protein>
<sequence length="41" mass="4857">MQVLRSVPRGARRTDMPNQSLRHYWQVNLAAQRRFRANCAT</sequence>
<keyword evidence="2" id="KW-1185">Reference proteome</keyword>
<organism evidence="1 2">
    <name type="scientific">Hoyosella subflava (strain DSM 45089 / JCM 17490 / NBRC 109087 / DQS3-9A1)</name>
    <name type="common">Amycolicicoccus subflavus</name>
    <dbReference type="NCBI Taxonomy" id="443218"/>
    <lineage>
        <taxon>Bacteria</taxon>
        <taxon>Bacillati</taxon>
        <taxon>Actinomycetota</taxon>
        <taxon>Actinomycetes</taxon>
        <taxon>Mycobacteriales</taxon>
        <taxon>Hoyosellaceae</taxon>
        <taxon>Hoyosella</taxon>
    </lineage>
</organism>
<dbReference type="KEGG" id="asd:AS9A_3892"/>
<evidence type="ECO:0000313" key="1">
    <source>
        <dbReference type="EMBL" id="AEF42330.1"/>
    </source>
</evidence>
<dbReference type="HOGENOM" id="CLU_3264772_0_0_11"/>
<reference evidence="1 2" key="1">
    <citation type="journal article" date="2011" name="J. Bacteriol.">
        <title>Complete genome sequence of Amycolicicoccus subflavus DQS3-9A1T, an actinomycete isolated from crude oil-polluted soil.</title>
        <authorList>
            <person name="Cai M."/>
            <person name="Chen W.M."/>
            <person name="Nie Y."/>
            <person name="Chi C.Q."/>
            <person name="Wang Y.N."/>
            <person name="Tang Y.Q."/>
            <person name="Li G.Y."/>
            <person name="Wu X.L."/>
        </authorList>
    </citation>
    <scope>NUCLEOTIDE SEQUENCE [LARGE SCALE GENOMIC DNA]</scope>
    <source>
        <strain evidence="2">DSM 45089 / DQS3-9A1</strain>
    </source>
</reference>
<dbReference type="AlphaFoldDB" id="F6EGU2"/>
<proteinExistence type="predicted"/>
<accession>F6EGU2</accession>
<evidence type="ECO:0000313" key="2">
    <source>
        <dbReference type="Proteomes" id="UP000009235"/>
    </source>
</evidence>
<dbReference type="EMBL" id="CP002786">
    <property type="protein sequence ID" value="AEF42330.1"/>
    <property type="molecule type" value="Genomic_DNA"/>
</dbReference>
<name>F6EGU2_HOYSD</name>
<dbReference type="Proteomes" id="UP000009235">
    <property type="component" value="Chromosome"/>
</dbReference>
<dbReference type="STRING" id="443218.AS9A_3892"/>